<keyword evidence="1" id="KW-0472">Membrane</keyword>
<feature type="transmembrane region" description="Helical" evidence="1">
    <location>
        <begin position="6"/>
        <end position="28"/>
    </location>
</feature>
<proteinExistence type="predicted"/>
<evidence type="ECO:0000313" key="2">
    <source>
        <dbReference type="EMBL" id="AZZ65413.1"/>
    </source>
</evidence>
<dbReference type="EMBL" id="CP033058">
    <property type="protein sequence ID" value="AZZ65413.1"/>
    <property type="molecule type" value="Genomic_DNA"/>
</dbReference>
<evidence type="ECO:0000256" key="1">
    <source>
        <dbReference type="SAM" id="Phobius"/>
    </source>
</evidence>
<evidence type="ECO:0000313" key="3">
    <source>
        <dbReference type="Proteomes" id="UP000256585"/>
    </source>
</evidence>
<dbReference type="OrthoDB" id="397197at2"/>
<dbReference type="KEGG" id="mphc:DMC14_001240"/>
<accession>A0A3T0TTR5</accession>
<dbReference type="AlphaFoldDB" id="A0A3T0TTR5"/>
<evidence type="ECO:0008006" key="4">
    <source>
        <dbReference type="Google" id="ProtNLM"/>
    </source>
</evidence>
<reference evidence="2" key="1">
    <citation type="submission" date="2019-03" db="EMBL/GenBank/DDBJ databases">
        <title>Draft Sequence and Annotation of the Mycoplasma phocicerebrale Strain 1049T Genome.</title>
        <authorList>
            <person name="Frasca S.Jr."/>
            <person name="Kutish G.F."/>
            <person name="Castellanos Gell J."/>
            <person name="Michaels D.L."/>
            <person name="Brown D.R."/>
        </authorList>
    </citation>
    <scope>NUCLEOTIDE SEQUENCE</scope>
    <source>
        <strain evidence="2">1049</strain>
    </source>
</reference>
<gene>
    <name evidence="2" type="ORF">DMC14_001240</name>
</gene>
<protein>
    <recommendedName>
        <fullName evidence="4">NERD domain-containing protein</fullName>
    </recommendedName>
</protein>
<organism evidence="2 3">
    <name type="scientific">Metamycoplasma phocicerebrale</name>
    <dbReference type="NCBI Taxonomy" id="142649"/>
    <lineage>
        <taxon>Bacteria</taxon>
        <taxon>Bacillati</taxon>
        <taxon>Mycoplasmatota</taxon>
        <taxon>Mycoplasmoidales</taxon>
        <taxon>Metamycoplasmataceae</taxon>
        <taxon>Metamycoplasma</taxon>
    </lineage>
</organism>
<dbReference type="Proteomes" id="UP000256585">
    <property type="component" value="Chromosome"/>
</dbReference>
<keyword evidence="1" id="KW-1133">Transmembrane helix</keyword>
<keyword evidence="3" id="KW-1185">Reference proteome</keyword>
<keyword evidence="1" id="KW-0812">Transmembrane</keyword>
<sequence length="209" mass="24247">MEPQLIAIICVSAISSIILILVSALLIVKKVKNKKLKKFEETGEIEFLNLETEMSKISKIVSNCDYLMEGIYSFNFKNFESGPILVNSYGLFVINEFGYKGKSIQGSFNSREWFIFKEKAKYYIYNPFWKLNKNIQDFLPMLPKNLPVIGILSFNNINNFDIDNVPSHLSYTSLENFYEFFIDIKKNLKPVLSAENVQQIIKLLKLKRV</sequence>
<name>A0A3T0TTR5_9BACT</name>
<dbReference type="RefSeq" id="WP_116171757.1">
    <property type="nucleotide sequence ID" value="NZ_CP033058.2"/>
</dbReference>